<keyword evidence="1" id="KW-1133">Transmembrane helix</keyword>
<dbReference type="AlphaFoldDB" id="A0AAD9CQE3"/>
<keyword evidence="1" id="KW-0812">Transmembrane</keyword>
<sequence length="247" mass="28021">MFGYVKYTDGFKAIVATYNKHPKLQPKNISSGHPPSHSLGGKIFQRPGSACERSAKLEDSKAELEGEVATYRTANLKMCFDKLLNQVFSQKEQSETPEQCEPAPWTPTHPNIPLQRASRMGRYILFPKWSLFIFAPQSHIGVYLLCIGYCTHFMFQIVVIHLQGEIPVRPEIWAKIKNNTRDSMFVKELAVAFWGTDTLGERSLTGKECPTTKTTRQPLTLQKLWGLKGMFLAALATCYTSHLLYFL</sequence>
<feature type="transmembrane region" description="Helical" evidence="1">
    <location>
        <begin position="225"/>
        <end position="246"/>
    </location>
</feature>
<accession>A0AAD9CQE3</accession>
<evidence type="ECO:0000313" key="2">
    <source>
        <dbReference type="EMBL" id="KAK1906120.1"/>
    </source>
</evidence>
<keyword evidence="1" id="KW-0472">Membrane</keyword>
<organism evidence="2 3">
    <name type="scientific">Dissostichus eleginoides</name>
    <name type="common">Patagonian toothfish</name>
    <name type="synonym">Dissostichus amissus</name>
    <dbReference type="NCBI Taxonomy" id="100907"/>
    <lineage>
        <taxon>Eukaryota</taxon>
        <taxon>Metazoa</taxon>
        <taxon>Chordata</taxon>
        <taxon>Craniata</taxon>
        <taxon>Vertebrata</taxon>
        <taxon>Euteleostomi</taxon>
        <taxon>Actinopterygii</taxon>
        <taxon>Neopterygii</taxon>
        <taxon>Teleostei</taxon>
        <taxon>Neoteleostei</taxon>
        <taxon>Acanthomorphata</taxon>
        <taxon>Eupercaria</taxon>
        <taxon>Perciformes</taxon>
        <taxon>Notothenioidei</taxon>
        <taxon>Nototheniidae</taxon>
        <taxon>Dissostichus</taxon>
    </lineage>
</organism>
<feature type="transmembrane region" description="Helical" evidence="1">
    <location>
        <begin position="140"/>
        <end position="162"/>
    </location>
</feature>
<gene>
    <name evidence="2" type="ORF">KUDE01_008522</name>
</gene>
<reference evidence="2" key="1">
    <citation type="submission" date="2023-04" db="EMBL/GenBank/DDBJ databases">
        <title>Chromosome-level genome of Chaenocephalus aceratus.</title>
        <authorList>
            <person name="Park H."/>
        </authorList>
    </citation>
    <scope>NUCLEOTIDE SEQUENCE</scope>
    <source>
        <strain evidence="2">DE</strain>
        <tissue evidence="2">Muscle</tissue>
    </source>
</reference>
<keyword evidence="3" id="KW-1185">Reference proteome</keyword>
<protein>
    <submittedName>
        <fullName evidence="2">BEN domain containing protein 5</fullName>
    </submittedName>
</protein>
<evidence type="ECO:0000256" key="1">
    <source>
        <dbReference type="SAM" id="Phobius"/>
    </source>
</evidence>
<comment type="caution">
    <text evidence="2">The sequence shown here is derived from an EMBL/GenBank/DDBJ whole genome shotgun (WGS) entry which is preliminary data.</text>
</comment>
<dbReference type="Proteomes" id="UP001228049">
    <property type="component" value="Unassembled WGS sequence"/>
</dbReference>
<evidence type="ECO:0000313" key="3">
    <source>
        <dbReference type="Proteomes" id="UP001228049"/>
    </source>
</evidence>
<proteinExistence type="predicted"/>
<dbReference type="EMBL" id="JASDAP010000001">
    <property type="protein sequence ID" value="KAK1906120.1"/>
    <property type="molecule type" value="Genomic_DNA"/>
</dbReference>
<name>A0AAD9CQE3_DISEL</name>